<evidence type="ECO:0000256" key="5">
    <source>
        <dbReference type="ARBA" id="ARBA00022723"/>
    </source>
</evidence>
<comment type="pathway">
    <text evidence="2">Secondary metabolite biosynthesis.</text>
</comment>
<comment type="cofactor">
    <cofactor evidence="1 9">
        <name>heme</name>
        <dbReference type="ChEBI" id="CHEBI:30413"/>
    </cofactor>
</comment>
<comment type="similarity">
    <text evidence="3 10">Belongs to the cytochrome P450 family.</text>
</comment>
<dbReference type="InterPro" id="IPR017972">
    <property type="entry name" value="Cyt_P450_CS"/>
</dbReference>
<dbReference type="CDD" id="cd11065">
    <property type="entry name" value="CYP64-like"/>
    <property type="match status" value="1"/>
</dbReference>
<evidence type="ECO:0000313" key="12">
    <source>
        <dbReference type="Proteomes" id="UP000298061"/>
    </source>
</evidence>
<evidence type="ECO:0000256" key="2">
    <source>
        <dbReference type="ARBA" id="ARBA00005179"/>
    </source>
</evidence>
<comment type="caution">
    <text evidence="11">The sequence shown here is derived from an EMBL/GenBank/DDBJ whole genome shotgun (WGS) entry which is preliminary data.</text>
</comment>
<dbReference type="AlphaFoldDB" id="A0A4Z0A9U9"/>
<dbReference type="Gene3D" id="1.10.630.10">
    <property type="entry name" value="Cytochrome P450"/>
    <property type="match status" value="1"/>
</dbReference>
<evidence type="ECO:0000256" key="3">
    <source>
        <dbReference type="ARBA" id="ARBA00010617"/>
    </source>
</evidence>
<keyword evidence="6 10" id="KW-0560">Oxidoreductase</keyword>
<dbReference type="GO" id="GO:0004497">
    <property type="term" value="F:monooxygenase activity"/>
    <property type="evidence" value="ECO:0007669"/>
    <property type="project" value="UniProtKB-KW"/>
</dbReference>
<organism evidence="11 12">
    <name type="scientific">Hericium alpestre</name>
    <dbReference type="NCBI Taxonomy" id="135208"/>
    <lineage>
        <taxon>Eukaryota</taxon>
        <taxon>Fungi</taxon>
        <taxon>Dikarya</taxon>
        <taxon>Basidiomycota</taxon>
        <taxon>Agaricomycotina</taxon>
        <taxon>Agaricomycetes</taxon>
        <taxon>Russulales</taxon>
        <taxon>Hericiaceae</taxon>
        <taxon>Hericium</taxon>
    </lineage>
</organism>
<dbReference type="PANTHER" id="PTHR46300">
    <property type="entry name" value="P450, PUTATIVE (EUROFUNG)-RELATED-RELATED"/>
    <property type="match status" value="1"/>
</dbReference>
<dbReference type="InterPro" id="IPR050364">
    <property type="entry name" value="Cytochrome_P450_fung"/>
</dbReference>
<evidence type="ECO:0000256" key="8">
    <source>
        <dbReference type="ARBA" id="ARBA00023033"/>
    </source>
</evidence>
<dbReference type="Proteomes" id="UP000298061">
    <property type="component" value="Unassembled WGS sequence"/>
</dbReference>
<evidence type="ECO:0000256" key="6">
    <source>
        <dbReference type="ARBA" id="ARBA00023002"/>
    </source>
</evidence>
<keyword evidence="12" id="KW-1185">Reference proteome</keyword>
<accession>A0A4Z0A9U9</accession>
<dbReference type="EMBL" id="SFCI01000119">
    <property type="protein sequence ID" value="TFY82318.1"/>
    <property type="molecule type" value="Genomic_DNA"/>
</dbReference>
<evidence type="ECO:0008006" key="13">
    <source>
        <dbReference type="Google" id="ProtNLM"/>
    </source>
</evidence>
<evidence type="ECO:0000256" key="1">
    <source>
        <dbReference type="ARBA" id="ARBA00001971"/>
    </source>
</evidence>
<feature type="binding site" description="axial binding residue" evidence="9">
    <location>
        <position position="432"/>
    </location>
    <ligand>
        <name>heme</name>
        <dbReference type="ChEBI" id="CHEBI:30413"/>
    </ligand>
    <ligandPart>
        <name>Fe</name>
        <dbReference type="ChEBI" id="CHEBI:18248"/>
    </ligandPart>
</feature>
<evidence type="ECO:0000256" key="9">
    <source>
        <dbReference type="PIRSR" id="PIRSR602401-1"/>
    </source>
</evidence>
<reference evidence="11 12" key="1">
    <citation type="submission" date="2019-02" db="EMBL/GenBank/DDBJ databases">
        <title>Genome sequencing of the rare red list fungi Hericium alpestre (H. flagellum).</title>
        <authorList>
            <person name="Buettner E."/>
            <person name="Kellner H."/>
        </authorList>
    </citation>
    <scope>NUCLEOTIDE SEQUENCE [LARGE SCALE GENOMIC DNA]</scope>
    <source>
        <strain evidence="11 12">DSM 108284</strain>
    </source>
</reference>
<protein>
    <recommendedName>
        <fullName evidence="13">Cytochrome P450</fullName>
    </recommendedName>
</protein>
<dbReference type="PRINTS" id="PR00463">
    <property type="entry name" value="EP450I"/>
</dbReference>
<keyword evidence="7 9" id="KW-0408">Iron</keyword>
<keyword evidence="5 9" id="KW-0479">Metal-binding</keyword>
<dbReference type="OrthoDB" id="2789670at2759"/>
<dbReference type="GO" id="GO:0020037">
    <property type="term" value="F:heme binding"/>
    <property type="evidence" value="ECO:0007669"/>
    <property type="project" value="InterPro"/>
</dbReference>
<name>A0A4Z0A9U9_9AGAM</name>
<dbReference type="GO" id="GO:0005506">
    <property type="term" value="F:iron ion binding"/>
    <property type="evidence" value="ECO:0007669"/>
    <property type="project" value="InterPro"/>
</dbReference>
<dbReference type="PANTHER" id="PTHR46300:SF7">
    <property type="entry name" value="P450, PUTATIVE (EUROFUNG)-RELATED"/>
    <property type="match status" value="1"/>
</dbReference>
<dbReference type="InterPro" id="IPR001128">
    <property type="entry name" value="Cyt_P450"/>
</dbReference>
<dbReference type="GO" id="GO:0016705">
    <property type="term" value="F:oxidoreductase activity, acting on paired donors, with incorporation or reduction of molecular oxygen"/>
    <property type="evidence" value="ECO:0007669"/>
    <property type="project" value="InterPro"/>
</dbReference>
<keyword evidence="4 9" id="KW-0349">Heme</keyword>
<evidence type="ECO:0000256" key="7">
    <source>
        <dbReference type="ARBA" id="ARBA00023004"/>
    </source>
</evidence>
<evidence type="ECO:0000256" key="10">
    <source>
        <dbReference type="RuleBase" id="RU000461"/>
    </source>
</evidence>
<gene>
    <name evidence="11" type="ORF">EWM64_g1690</name>
</gene>
<dbReference type="Pfam" id="PF00067">
    <property type="entry name" value="p450"/>
    <property type="match status" value="1"/>
</dbReference>
<keyword evidence="8 10" id="KW-0503">Monooxygenase</keyword>
<dbReference type="InterPro" id="IPR002401">
    <property type="entry name" value="Cyt_P450_E_grp-I"/>
</dbReference>
<dbReference type="InterPro" id="IPR036396">
    <property type="entry name" value="Cyt_P450_sf"/>
</dbReference>
<dbReference type="STRING" id="135208.A0A4Z0A9U9"/>
<dbReference type="SUPFAM" id="SSF48264">
    <property type="entry name" value="Cytochrome P450"/>
    <property type="match status" value="1"/>
</dbReference>
<sequence length="505" mass="56615">MIAISPETVAYGALFVAGVMLVKRLLTSRRRLPLPPGPKGWPIIGNIFDMPQEAAGGLIYLNLFGQPAIVVNDASIAAAMLDKKSVMYADRPALVVGGEVAGFNQGVGLMHYGDRFRESRRMMHRHMGSRSSMEKFYGAEELETHRLLRRILERQGPDGKNVPRHIRLTAGAVILMISHGYAVKEKDDYFVHLAEETLSNFAEAITPGRFLADTFPMLRYVPDWFPGTEWKQAAKVWRDMLYKGVDLPHEYVKQQMQAENAVPSFTSMYLEQGKLSEEKEVVLKWTASSIMGGGADTTVCASYTFFLTMLLHPEVQKKAQQELDAVIGPDRLPTIKGRSQLPYIDAIVKEVFRWNPVGPLGIPHSAGEDDVHDGYLIPKGSIIIPNIWRTLHDKQTYKKPFEFKPERFLASEKQQPETDPRELLFGFGRRVCPGQLLADSGLFITCAMVLSVFNIEKVIENGVQITPKPEFVDEVVNHPKLFKCSVKPRSEQAVSIIKSVDFVGD</sequence>
<evidence type="ECO:0000313" key="11">
    <source>
        <dbReference type="EMBL" id="TFY82318.1"/>
    </source>
</evidence>
<evidence type="ECO:0000256" key="4">
    <source>
        <dbReference type="ARBA" id="ARBA00022617"/>
    </source>
</evidence>
<dbReference type="PROSITE" id="PS00086">
    <property type="entry name" value="CYTOCHROME_P450"/>
    <property type="match status" value="1"/>
</dbReference>
<proteinExistence type="inferred from homology"/>